<accession>A0ABZ2KCC8</accession>
<proteinExistence type="predicted"/>
<dbReference type="Pfam" id="PF00144">
    <property type="entry name" value="Beta-lactamase"/>
    <property type="match status" value="1"/>
</dbReference>
<evidence type="ECO:0000313" key="5">
    <source>
        <dbReference type="EMBL" id="WXA95749.1"/>
    </source>
</evidence>
<dbReference type="Proteomes" id="UP001379533">
    <property type="component" value="Chromosome"/>
</dbReference>
<evidence type="ECO:0000256" key="2">
    <source>
        <dbReference type="ARBA" id="ARBA00023136"/>
    </source>
</evidence>
<dbReference type="SUPFAM" id="SSF56601">
    <property type="entry name" value="beta-lactamase/transpeptidase-like"/>
    <property type="match status" value="1"/>
</dbReference>
<reference evidence="5 6" key="1">
    <citation type="submission" date="2021-12" db="EMBL/GenBank/DDBJ databases">
        <title>Discovery of the Pendulisporaceae a myxobacterial family with distinct sporulation behavior and unique specialized metabolism.</title>
        <authorList>
            <person name="Garcia R."/>
            <person name="Popoff A."/>
            <person name="Bader C.D."/>
            <person name="Loehr J."/>
            <person name="Walesch S."/>
            <person name="Walt C."/>
            <person name="Boldt J."/>
            <person name="Bunk B."/>
            <person name="Haeckl F.J.F.P.J."/>
            <person name="Gunesch A.P."/>
            <person name="Birkelbach J."/>
            <person name="Nuebel U."/>
            <person name="Pietschmann T."/>
            <person name="Bach T."/>
            <person name="Mueller R."/>
        </authorList>
    </citation>
    <scope>NUCLEOTIDE SEQUENCE [LARGE SCALE GENOMIC DNA]</scope>
    <source>
        <strain evidence="5 6">MSr12523</strain>
    </source>
</reference>
<dbReference type="PANTHER" id="PTHR46825:SF11">
    <property type="entry name" value="PENICILLIN-BINDING PROTEIN 4"/>
    <property type="match status" value="1"/>
</dbReference>
<dbReference type="PANTHER" id="PTHR46825">
    <property type="entry name" value="D-ALANYL-D-ALANINE-CARBOXYPEPTIDASE/ENDOPEPTIDASE AMPH"/>
    <property type="match status" value="1"/>
</dbReference>
<sequence>MVALTWACGSSSDSITEDTAAERAGDPSRMGDAEIVHDLRRQLARMVEEDRFSGTVLFAKHGRPLFAQAYGLASRAFGAKVELDTKFNMASTAKLFTSISVLQLAGEGKLSLDDALSAVLPDYPNQDVARRVKIGQLLAMTSGLGDYVSLKMLEGNPERLRRIEDYLPFFVNDPLRFEPGTQQAYSNAGFLVLGLVVERLSGQRFEEYVRTHIFEPAEMAHSGFYAFQDDIPNLALGYTRATEPGAPLTVALRLGRGASAAGGTGTYTTVEDLLRFAQAIQAGRLLDRKYTDLLMRYSPTEMWHLNGFEQDYARGIHITGHGGATSGTSTRLSMYPDLGYTVAVLSNYDGGARLVGDRLEARLTGEPTPRAISVSEDVFQAFAGSYVDGGLQPIVISVDRRGALFVAIPLQGKHKFVPLSSDEFFDDDMLTPRLRFTRDGGGTVTGLVLSGIGREPIKASKQP</sequence>
<dbReference type="InterPro" id="IPR050491">
    <property type="entry name" value="AmpC-like"/>
</dbReference>
<evidence type="ECO:0000256" key="1">
    <source>
        <dbReference type="ARBA" id="ARBA00004370"/>
    </source>
</evidence>
<evidence type="ECO:0000313" key="6">
    <source>
        <dbReference type="Proteomes" id="UP001379533"/>
    </source>
</evidence>
<dbReference type="Gene3D" id="3.40.710.10">
    <property type="entry name" value="DD-peptidase/beta-lactamase superfamily"/>
    <property type="match status" value="1"/>
</dbReference>
<dbReference type="InterPro" id="IPR012338">
    <property type="entry name" value="Beta-lactam/transpept-like"/>
</dbReference>
<keyword evidence="6" id="KW-1185">Reference proteome</keyword>
<protein>
    <submittedName>
        <fullName evidence="5">Beta-lactamase family protein</fullName>
    </submittedName>
</protein>
<dbReference type="EMBL" id="CP089982">
    <property type="protein sequence ID" value="WXA95749.1"/>
    <property type="molecule type" value="Genomic_DNA"/>
</dbReference>
<name>A0ABZ2KCC8_9BACT</name>
<keyword evidence="2" id="KW-0472">Membrane</keyword>
<comment type="subcellular location">
    <subcellularLocation>
        <location evidence="1">Membrane</location>
    </subcellularLocation>
</comment>
<feature type="domain" description="Beta-lactamase-related" evidence="4">
    <location>
        <begin position="44"/>
        <end position="358"/>
    </location>
</feature>
<evidence type="ECO:0000259" key="4">
    <source>
        <dbReference type="Pfam" id="PF00144"/>
    </source>
</evidence>
<dbReference type="InterPro" id="IPR001466">
    <property type="entry name" value="Beta-lactam-related"/>
</dbReference>
<gene>
    <name evidence="5" type="ORF">LZC95_02700</name>
</gene>
<feature type="region of interest" description="Disordered" evidence="3">
    <location>
        <begin position="1"/>
        <end position="28"/>
    </location>
</feature>
<dbReference type="RefSeq" id="WP_394846358.1">
    <property type="nucleotide sequence ID" value="NZ_CP089982.1"/>
</dbReference>
<evidence type="ECO:0000256" key="3">
    <source>
        <dbReference type="SAM" id="MobiDB-lite"/>
    </source>
</evidence>
<organism evidence="5 6">
    <name type="scientific">Pendulispora brunnea</name>
    <dbReference type="NCBI Taxonomy" id="2905690"/>
    <lineage>
        <taxon>Bacteria</taxon>
        <taxon>Pseudomonadati</taxon>
        <taxon>Myxococcota</taxon>
        <taxon>Myxococcia</taxon>
        <taxon>Myxococcales</taxon>
        <taxon>Sorangiineae</taxon>
        <taxon>Pendulisporaceae</taxon>
        <taxon>Pendulispora</taxon>
    </lineage>
</organism>